<organism evidence="3 4">
    <name type="scientific">Geovibrio thiophilus</name>
    <dbReference type="NCBI Taxonomy" id="139438"/>
    <lineage>
        <taxon>Bacteria</taxon>
        <taxon>Pseudomonadati</taxon>
        <taxon>Deferribacterota</taxon>
        <taxon>Deferribacteres</taxon>
        <taxon>Deferribacterales</taxon>
        <taxon>Geovibrionaceae</taxon>
        <taxon>Geovibrio</taxon>
    </lineage>
</organism>
<feature type="signal peptide" evidence="2">
    <location>
        <begin position="1"/>
        <end position="21"/>
    </location>
</feature>
<dbReference type="RefSeq" id="WP_128467481.1">
    <property type="nucleotide sequence ID" value="NZ_CP035108.1"/>
</dbReference>
<proteinExistence type="predicted"/>
<sequence length="81" mass="8318">MLKAVYVLLISAVIFACSQKAEETQTEEPAAPAVTQEQVADNYTAVDNLTTEAPAMAEDNASAEAGMADNATPAADNASAN</sequence>
<dbReference type="EMBL" id="CP035108">
    <property type="protein sequence ID" value="QAR34176.1"/>
    <property type="molecule type" value="Genomic_DNA"/>
</dbReference>
<feature type="region of interest" description="Disordered" evidence="1">
    <location>
        <begin position="58"/>
        <end position="81"/>
    </location>
</feature>
<feature type="chain" id="PRO_5018635745" description="Lipoprotein" evidence="2">
    <location>
        <begin position="22"/>
        <end position="81"/>
    </location>
</feature>
<keyword evidence="2" id="KW-0732">Signal</keyword>
<dbReference type="KEGG" id="gtl:EP073_12395"/>
<evidence type="ECO:0000256" key="1">
    <source>
        <dbReference type="SAM" id="MobiDB-lite"/>
    </source>
</evidence>
<gene>
    <name evidence="3" type="ORF">EP073_12395</name>
</gene>
<accession>A0A3R5Y8E6</accession>
<name>A0A3R5Y8E6_9BACT</name>
<reference evidence="3 4" key="1">
    <citation type="submission" date="2019-01" db="EMBL/GenBank/DDBJ databases">
        <title>Geovibrio thiophilus DSM 11263, complete genome.</title>
        <authorList>
            <person name="Spring S."/>
            <person name="Bunk B."/>
            <person name="Sproer C."/>
        </authorList>
    </citation>
    <scope>NUCLEOTIDE SEQUENCE [LARGE SCALE GENOMIC DNA]</scope>
    <source>
        <strain evidence="3 4">DSM 11263</strain>
    </source>
</reference>
<dbReference type="Proteomes" id="UP000287502">
    <property type="component" value="Chromosome"/>
</dbReference>
<keyword evidence="4" id="KW-1185">Reference proteome</keyword>
<protein>
    <recommendedName>
        <fullName evidence="5">Lipoprotein</fullName>
    </recommendedName>
</protein>
<evidence type="ECO:0000313" key="3">
    <source>
        <dbReference type="EMBL" id="QAR34176.1"/>
    </source>
</evidence>
<dbReference type="AlphaFoldDB" id="A0A3R5Y8E6"/>
<evidence type="ECO:0008006" key="5">
    <source>
        <dbReference type="Google" id="ProtNLM"/>
    </source>
</evidence>
<evidence type="ECO:0000313" key="4">
    <source>
        <dbReference type="Proteomes" id="UP000287502"/>
    </source>
</evidence>
<dbReference type="PROSITE" id="PS51257">
    <property type="entry name" value="PROKAR_LIPOPROTEIN"/>
    <property type="match status" value="1"/>
</dbReference>
<evidence type="ECO:0000256" key="2">
    <source>
        <dbReference type="SAM" id="SignalP"/>
    </source>
</evidence>